<feature type="compositionally biased region" description="Polar residues" evidence="1">
    <location>
        <begin position="4982"/>
        <end position="4992"/>
    </location>
</feature>
<keyword evidence="3" id="KW-0732">Signal</keyword>
<feature type="compositionally biased region" description="Gly residues" evidence="1">
    <location>
        <begin position="4933"/>
        <end position="4960"/>
    </location>
</feature>
<proteinExistence type="predicted"/>
<feature type="signal peptide" evidence="3">
    <location>
        <begin position="1"/>
        <end position="23"/>
    </location>
</feature>
<feature type="region of interest" description="Disordered" evidence="1">
    <location>
        <begin position="4881"/>
        <end position="4992"/>
    </location>
</feature>
<sequence>MKRKHKIGIAAGVISLSMVTAMATGLINTGNLFAEDPKSIPSSVQFQPGDMVNIGGKQFTVLNDNQLLAYDNAADNIYFDEVPDILRSWEESIKSTGDSAYLSGNAELSDAVDITDVPNLGNGTNSWTGTAGTVDGTIQEGFQQVLGPDGKIAKQTLEWSTLNGEICVGEEVSTDWLTSDIRMGEGVGDEYQYGWVQIQRNYNGAPYYTAYKTMNYVRYQDETWDEAIERQLRALPCGNSGKGCWENAKPGIDKPAGPPVTGTLGIYVWGSHGPLNPYGDLVPAGPCGTEEKKQQAAVRPVISADLSSITYVKNSSGTPVNADPQTEAVNLVMHDSSIDFTMNASQSKKIEAISGDTIKLNYESATTGENHSIKLIVKDESGKIIRYAALEDLSSGASGEVSINTGADGLNLELGSYTFMLVNEQDNSAVSDLSDHSSAPVEIPVELQHNLTAADIMESGNKVEGSDFYNEGGVSFAIKDTAENGNISSSFPYIRVGTLEELNDTTNPIPFASSVVKYTNDGVYERVSSEDTATYPDGYDYSGCLYVQLADSSDGSGNTTIKVPIDSVKIDTMKPYFPTGKNGEDKAITTENIKEATAAKTSFFDAVFSDQPSADLDEEFAGEHTKIIPHAKDYAATMYEGGKLKADATSLKGGIEKYELSARALKPDGTVDEAKAAITQTIQTNEEKFKDVEPYFELKGKDAYWIQITAYDRAGRTISAEEKLYMDSTIPGKPVLKAELQNDDKTEYPGGVIENEQGEKIANWSNQDISITLSLSEEDEKELKSGIDRWEYITSEEIKAWVDDGHKAEDITWKSLGKKTEADGSESKEAQSVFTTDSNKVSETGEYHFRAVSRANIKGTEAVFNIKKDKTTPELNVKAIDVATKSDYQENMSAEKGIIFTVTPVGTIPASGVSYYYRGVPSNWSSAARAADEIPSDEEIPWIKISKNDKDEYSFMIADDFEGTYYFKAVSGANVTTKAVDVKKVKADVGVEQPKTPITVSAVMSEDGTAYNGKWTNKDITVTISGGLDGSDTPAYYEYADSPTSTSWKKISAVDGVFQFQILGEQTIDKAYYFRVIKNGDDDEIPYSTTKNGLRIRHDQVVPMIKTVTLSPQSPDVATSYVTLKVNCIEKSAEEAANASPIAAYSVDGGATWITANSKNPNTFVYEFNENIAGIEVQVKDEAGNITSYDEILAIDNIDKTGPSAPEFANIDEFKNGVWKNAAQDVTISFTPADTGAKEHIQYHIQKLVGDTYVEYEPVSDSTGGDLTWINAPIDQAVENVALDKEGTYRIIARTIDSMKRVSAESMTTDIIRIDMTAPTLTDITQVEDKWAAAATNFLSMLTGETFFKDHITYTFSGTDNAGGSGLQKYQYQMASADTALPADDKWIDAYKGEVNIEEDFSGKLFARSVDYAGNVSDVKVYDGIHVDATLPVLTITPTDLSANWTNKDSITISASDAGSGIKDNKVSYTTTYAGTEAFADDSLTLDANGKAVLNNLPDGEYSITFTVNDNSLHEESVVYPVRIDKELPDIAIIDPNKDTIVSEKEVTIEVQNTQAGQKELNVTLNGKEVSGLTLSSKAPEVLSGDHIKVYTIKINENGRLETEVIGNTIRDGVNVSAIAASDITNVYSVTPVLKLEAFVGRDENADRYVSGEWTTEHVEVVLSNTESGVKTSDLTFQYQCYDREGNEITHGWTNIEDTETSTKAGRFSVYGNGVYEYRFRAVMIDPDDPARPPLLESDVETIVIAQDTKRPAAPTLEIANADDYTQTKWYDAAKLMEINFTANTDGLGQWVEYIDSSDKSPKWTKAKLNTTSGKYEIRIKGDKQHVIRIRSNDAYDRTSVESIAYVNIDTSTPEFDVKKKFTSSNAILTLVTTDADDKSTIGISGVYDATIQKKTDGVLVPDTLQHFYGGKATITKDSYGNGTYEVVLTTNSGKTVKKDIEVNGINLPKPVISVNAAAIAVDDTEVPYTSGTWTTESKVRLDVEVKNPTTAGAVTNEYQEDGDSTWTAFANDGTDQSMLVSGAGKHTINIRSTNASGAVSDVYSFKVWIDTAWNNDFTIQNEADFSTVDTPWYNKTQTVRATFTKDVDGCKEWIEYSEDGLTWTHNSKNTYEVNTTGKHEIFARKNDEIGSGNSDIGKPLHVYIDKETIKDFKIKIDKNSYASFLSTITFGVYQNEVKDATITGDFGISGADKVYIQIVSDPADYVNTYAADAGEAGWQEYTAPIQLENNFKGFVYAKAKDKAGNTSNIIRTDGIVIDTVGPTVEINNKDGAWITEDFVDITVSDFADAAASIVGNASGITSIDYETNEAEPVEGSIDIEENHAVISGLHDGEYDLQVIARDKAGNETREIKPVKLDRIKPGIAITGYNELSFTSVNKLKLIPSVGVSGIQSVMVKAELKDGSAIAETEISGPEYTYTASKNGTYTFLLTNNAGVTVEETLEIDNITDSLDDIMGLDVKTTNLKGEEIDYLHAEELADTAAEPNWSAHDVIFIAHGATKFKASIDNGKYTDFSAAGTFTVKNEGIHTVRIKNDADTTTRTFIVKIDKYEVKDVKIKDSHKYTATEWYNNQRVIQASFVPDDTTGIDEWLEYYDPSDNEWKKGDSVILNVDGSHTVRFRGNDELNRPTAEQTAIVNLDMTAPTDMKIKIEKSLHKEFINYFFPNTYDETVEVTLHANGDISGIEKIQYQLINEEAGETFNPLIGWNTYDSSFTISDGFKGKIYARATDKAGNQTINVVTEDGIIVDTKEPVIAFQESYPMTAWSSENSVKATITPTLSGLQSAWYTITKNGIVTKYDIDLKDIDASNNITLENLPNGKYDIEVFAKNKAGKIGSGKFEDAMFENRAPLLKVDAELEKKVSSIPVSIDVDMSSLYTTLESLTWQTSGTSAQDILTDKKFTINSNGVYKIVATTSSGVTAEKTLVVTNITNVSSVIGINAYFSEEPTKEYLGGNTWSSKDVTIEVRDTTGKVPVDDLMMQMKVTNVKDGSLVSDWTAMEADKNDAALYKTVASDEGSYLYEFRGSYEGVSGSTAALRVNIDRSAPKKPLYTEDTLKKYDNDAWHSEYDAELEALIDATDGCDEWLEYNIDGATDYDGNLLWIPTKNQKTDTIKVVDDKDHIVQIRTTDRLERHSEVNEIHVKLDSTRPTNFYIKEGENLYQDFLDKLTGGNFYQKSRTVEIGGDFKIAGVDKIEYQIVKKESDFDATKGWEKLKIADGAESSTITLLPGTKGIIYARGVDKAGNETGIIRTDLITIDNSRADLIVPDDATAWTDVTTMKIKVKDDESGLRSVTYNSEDPAQSGEVILSDTVDADGYREGTITNLKDGQYLVDVVATNGAGEPITRKVRVMIDTVTPGLKVEGESSKPQTSTTLDLIPVVGGSGLDEIQQLKKNDDDTFTVIRHIKAVDGQDKYPETFIENGTYYYQVVNGAGTVSTPVTEITISNIKSDKPVIVFRSDNGYDSKTWSGRPVTLEVNTNTNAKLYYRKKGDAAYIDADHVYYQNLKFDKTGIYTYEFKSVFEGVGGAADIETVEEYSVKVDLEAPKKPSIENLSDYDQWFRLDKKDPANPKGKIVTLIRDTSDYVNGGDITKYGDGSKETVYYHIDGDDDASGNPNWIELDGDSVEIKKVGDNIVTFKIVDEVKGHETLSDPLHVKIYEENPTITLSSTTKPVKTMNLGIKIDGPLAKEDQIKKLTVERVGSDVDEIELEQDSMKYNYPISKNGTYIIRVEMEFGGKAEETLPVTNIIEEDPILTVTASDAATGTAYKFGEWAKADVKLKVADTKADPNLKIEFRNKVKGGTYSLWQDYTGEINIDTTGTHIYQFKTVITKGSDTYETVMDETFAVKVDKEEPGDVTINEFATYKNPNKWVSDSVNITTKFDPDLNGADEWVEYTMDGGTTWTKKNSVFITDEGIHTITFRSADELGRTHSVTNDTVYVNIDKTSAGTLSMKIGSDAAVTGKPNNITFDHFYKSSDTVALEFTDSKGNKVTDGTIYYQFADNRNGMVDDAKVWKTYDPAHPFKLTKDFRGSIYAYAVNKSGKATDVIRSNGITVDDTAPEIKQPTADMTTWSKSSKLPVEITDGLSGIDQATVKYQKYDASGNSVGSKTVISLIDGKGTIDLSDGEYDIEIEASDKAGNSATPVRVKVMIDAAQASFTTSYALDGSNAFATISATVTSTPLSGIQGIYIRGNGSSWQLMDTKSPASFKVYKNGAYDVKVVNGAGKDSTIQHVNVTGIVNDLPDYTIKTTDGFTFGDFWYKELTIWVDAPDADEIYYSTNGKDGPWKIYKDKIEILETSAYQFTFKIVKDGNELITLPYDTRVIRKQADGSGTPSVITHRNVRNYMRSVFTAFSDESETKWLNTSSRIKFPISSSTAPGLKAGTYVQILEADENGNGIGYDENNFTLVDDDDPFYTFHQEGKYVVYQYYAYYKEGEEDRPSKPDADKITKSYFNIDGTAPDSLKLTAEVDGSSTILNNLTGGLFFKEPIVIIPQGSDSLSGIDHYEFQSVACSGEECDTATPKDNKWKTAETFTVPQDFEGYVYVRAADAAEPANYLEKSVQLAVKDDTTTYKILEDISDWTNTRDLNIEVTPSTTGLQELNYKVFAEDKEEDASRINIPATDTENKLFTIHDIPEGVYNLKVIPVENGGTSINRGAHSLKVDRTKPVVQVKLEQSNQDTAAKLMNTLTLNSFYQPGLMVSASATDLAGALQIDPQELKIEYSLHGAAWKDYTSPLTFDDEEVISVSFRAIDPAGNISEVVTQDGIAVDATAPSFEGAGNNMTYWLPRTVSVKDGMSGVDTVKLNDQSVGSRVLVKDYGTSRIEAKDRSGNESAIAFTIKGLDGIKDEDITNDLIDAIEKEFEEQKPGYDKDLADKIQQQIDDLKNRNQDPSDPGNNGQGNNDGSNQKPDDGNGNGNSSSGDGTNGGGSAQTPGTDGSNGGSGSGNGADGTGTGTKGSGTGSGNSNGSSNGTSMSSGQGTSVMSGNTRTPVASGTVKTGDGSSIFALLMLGVLSLLLAGAVKLKQRLNALHNR</sequence>
<feature type="compositionally biased region" description="Low complexity" evidence="1">
    <location>
        <begin position="4887"/>
        <end position="4903"/>
    </location>
</feature>
<dbReference type="Proteomes" id="UP000260025">
    <property type="component" value="Unassembled WGS sequence"/>
</dbReference>
<keyword evidence="2" id="KW-0812">Transmembrane</keyword>
<keyword evidence="2" id="KW-1133">Transmembrane helix</keyword>
<feature type="compositionally biased region" description="Low complexity" evidence="1">
    <location>
        <begin position="4961"/>
        <end position="4981"/>
    </location>
</feature>
<feature type="chain" id="PRO_5017773428" evidence="3">
    <location>
        <begin position="24"/>
        <end position="5029"/>
    </location>
</feature>
<evidence type="ECO:0000256" key="3">
    <source>
        <dbReference type="SAM" id="SignalP"/>
    </source>
</evidence>
<dbReference type="RefSeq" id="WP_117442639.1">
    <property type="nucleotide sequence ID" value="NZ_QVEV01000008.1"/>
</dbReference>
<gene>
    <name evidence="4" type="ORF">DXA38_07550</name>
</gene>
<feature type="transmembrane region" description="Helical" evidence="2">
    <location>
        <begin position="5000"/>
        <end position="5019"/>
    </location>
</feature>
<evidence type="ECO:0000256" key="1">
    <source>
        <dbReference type="SAM" id="MobiDB-lite"/>
    </source>
</evidence>
<name>A0A3E2VYN1_CLOIN</name>
<protein>
    <submittedName>
        <fullName evidence="4">Uncharacterized protein</fullName>
    </submittedName>
</protein>
<organism evidence="4 5">
    <name type="scientific">Clostridium innocuum</name>
    <dbReference type="NCBI Taxonomy" id="1522"/>
    <lineage>
        <taxon>Bacteria</taxon>
        <taxon>Bacillati</taxon>
        <taxon>Bacillota</taxon>
        <taxon>Clostridia</taxon>
        <taxon>Eubacteriales</taxon>
        <taxon>Clostridiaceae</taxon>
        <taxon>Clostridium</taxon>
    </lineage>
</organism>
<keyword evidence="2" id="KW-0472">Membrane</keyword>
<dbReference type="EMBL" id="QVEV01000008">
    <property type="protein sequence ID" value="RGC16529.1"/>
    <property type="molecule type" value="Genomic_DNA"/>
</dbReference>
<dbReference type="OrthoDB" id="384490at2"/>
<reference evidence="4 5" key="1">
    <citation type="submission" date="2018-08" db="EMBL/GenBank/DDBJ databases">
        <title>A genome reference for cultivated species of the human gut microbiota.</title>
        <authorList>
            <person name="Zou Y."/>
            <person name="Xue W."/>
            <person name="Luo G."/>
        </authorList>
    </citation>
    <scope>NUCLEOTIDE SEQUENCE [LARGE SCALE GENOMIC DNA]</scope>
    <source>
        <strain evidence="4 5">OF01-2LB</strain>
    </source>
</reference>
<evidence type="ECO:0000313" key="5">
    <source>
        <dbReference type="Proteomes" id="UP000260025"/>
    </source>
</evidence>
<evidence type="ECO:0000256" key="2">
    <source>
        <dbReference type="SAM" id="Phobius"/>
    </source>
</evidence>
<evidence type="ECO:0000313" key="4">
    <source>
        <dbReference type="EMBL" id="RGC16529.1"/>
    </source>
</evidence>
<comment type="caution">
    <text evidence="4">The sequence shown here is derived from an EMBL/GenBank/DDBJ whole genome shotgun (WGS) entry which is preliminary data.</text>
</comment>
<accession>A0A3E2VYN1</accession>